<dbReference type="SMART" id="SM00112">
    <property type="entry name" value="CA"/>
    <property type="match status" value="1"/>
</dbReference>
<dbReference type="AlphaFoldDB" id="A0A3P7RSR0"/>
<evidence type="ECO:0000256" key="2">
    <source>
        <dbReference type="ARBA" id="ARBA00022989"/>
    </source>
</evidence>
<feature type="domain" description="Cadherin" evidence="4">
    <location>
        <begin position="10"/>
        <end position="94"/>
    </location>
</feature>
<dbReference type="PROSITE" id="PS50268">
    <property type="entry name" value="CADHERIN_2"/>
    <property type="match status" value="1"/>
</dbReference>
<protein>
    <recommendedName>
        <fullName evidence="4">Cadherin domain-containing protein</fullName>
    </recommendedName>
</protein>
<gene>
    <name evidence="5" type="ORF">GPUH_LOCUS26639</name>
</gene>
<keyword evidence="2" id="KW-0472">Membrane</keyword>
<dbReference type="GO" id="GO:0016020">
    <property type="term" value="C:membrane"/>
    <property type="evidence" value="ECO:0007669"/>
    <property type="project" value="InterPro"/>
</dbReference>
<keyword evidence="2" id="KW-1133">Transmembrane helix</keyword>
<evidence type="ECO:0000313" key="6">
    <source>
        <dbReference type="Proteomes" id="UP000271098"/>
    </source>
</evidence>
<dbReference type="InterPro" id="IPR015919">
    <property type="entry name" value="Cadherin-like_sf"/>
</dbReference>
<sequence length="113" mass="12501">MLENGFPLLVRAIDHDSGINGLISYRLLSPSDPYFTVDYVSGAILTKSEIDYEKVKQWSFYVQASDFGSSTLTSALPALVHVTVRDVNDVPPKFVSKNYTANLLLPTLKGSFQ</sequence>
<name>A0A3P7RSR0_9BILA</name>
<dbReference type="SUPFAM" id="SSF49313">
    <property type="entry name" value="Cadherin-like"/>
    <property type="match status" value="1"/>
</dbReference>
<evidence type="ECO:0000259" key="4">
    <source>
        <dbReference type="PROSITE" id="PS50268"/>
    </source>
</evidence>
<dbReference type="PANTHER" id="PTHR24026:SF51">
    <property type="entry name" value="PROTOCADHERIN-LIKE WING POLARITY PROTEIN STAN"/>
    <property type="match status" value="1"/>
</dbReference>
<dbReference type="GO" id="GO:0007156">
    <property type="term" value="P:homophilic cell adhesion via plasma membrane adhesion molecules"/>
    <property type="evidence" value="ECO:0007669"/>
    <property type="project" value="InterPro"/>
</dbReference>
<keyword evidence="1" id="KW-0812">Transmembrane</keyword>
<evidence type="ECO:0000256" key="3">
    <source>
        <dbReference type="PROSITE-ProRule" id="PRU00043"/>
    </source>
</evidence>
<accession>A0A3P7RSR0</accession>
<organism evidence="5 6">
    <name type="scientific">Gongylonema pulchrum</name>
    <dbReference type="NCBI Taxonomy" id="637853"/>
    <lineage>
        <taxon>Eukaryota</taxon>
        <taxon>Metazoa</taxon>
        <taxon>Ecdysozoa</taxon>
        <taxon>Nematoda</taxon>
        <taxon>Chromadorea</taxon>
        <taxon>Rhabditida</taxon>
        <taxon>Spirurina</taxon>
        <taxon>Spiruromorpha</taxon>
        <taxon>Spiruroidea</taxon>
        <taxon>Gongylonematidae</taxon>
        <taxon>Gongylonema</taxon>
    </lineage>
</organism>
<evidence type="ECO:0000256" key="1">
    <source>
        <dbReference type="ARBA" id="ARBA00022692"/>
    </source>
</evidence>
<reference evidence="5 6" key="1">
    <citation type="submission" date="2018-11" db="EMBL/GenBank/DDBJ databases">
        <authorList>
            <consortium name="Pathogen Informatics"/>
        </authorList>
    </citation>
    <scope>NUCLEOTIDE SEQUENCE [LARGE SCALE GENOMIC DNA]</scope>
</reference>
<dbReference type="CDD" id="cd11304">
    <property type="entry name" value="Cadherin_repeat"/>
    <property type="match status" value="1"/>
</dbReference>
<dbReference type="PRINTS" id="PR00205">
    <property type="entry name" value="CADHERIN"/>
</dbReference>
<evidence type="ECO:0000313" key="5">
    <source>
        <dbReference type="EMBL" id="VDN46032.1"/>
    </source>
</evidence>
<dbReference type="Gene3D" id="2.60.40.60">
    <property type="entry name" value="Cadherins"/>
    <property type="match status" value="1"/>
</dbReference>
<keyword evidence="6" id="KW-1185">Reference proteome</keyword>
<dbReference type="OrthoDB" id="6252479at2759"/>
<dbReference type="Pfam" id="PF00028">
    <property type="entry name" value="Cadherin"/>
    <property type="match status" value="1"/>
</dbReference>
<dbReference type="InterPro" id="IPR002126">
    <property type="entry name" value="Cadherin-like_dom"/>
</dbReference>
<dbReference type="Proteomes" id="UP000271098">
    <property type="component" value="Unassembled WGS sequence"/>
</dbReference>
<proteinExistence type="predicted"/>
<keyword evidence="3" id="KW-0106">Calcium</keyword>
<dbReference type="EMBL" id="UYRT01112562">
    <property type="protein sequence ID" value="VDN46032.1"/>
    <property type="molecule type" value="Genomic_DNA"/>
</dbReference>
<dbReference type="GO" id="GO:0005509">
    <property type="term" value="F:calcium ion binding"/>
    <property type="evidence" value="ECO:0007669"/>
    <property type="project" value="UniProtKB-UniRule"/>
</dbReference>
<dbReference type="PANTHER" id="PTHR24026">
    <property type="entry name" value="FAT ATYPICAL CADHERIN-RELATED"/>
    <property type="match status" value="1"/>
</dbReference>